<dbReference type="Proteomes" id="UP000664417">
    <property type="component" value="Unassembled WGS sequence"/>
</dbReference>
<feature type="chain" id="PRO_5035311295" evidence="1">
    <location>
        <begin position="23"/>
        <end position="64"/>
    </location>
</feature>
<proteinExistence type="predicted"/>
<keyword evidence="1" id="KW-0732">Signal</keyword>
<name>A0A8J7U4D7_9BACT</name>
<dbReference type="EMBL" id="JAFREP010000017">
    <property type="protein sequence ID" value="MBO1320537.1"/>
    <property type="molecule type" value="Genomic_DNA"/>
</dbReference>
<protein>
    <submittedName>
        <fullName evidence="2">Uncharacterized protein</fullName>
    </submittedName>
</protein>
<dbReference type="AlphaFoldDB" id="A0A8J7U4D7"/>
<feature type="signal peptide" evidence="1">
    <location>
        <begin position="1"/>
        <end position="22"/>
    </location>
</feature>
<evidence type="ECO:0000313" key="3">
    <source>
        <dbReference type="Proteomes" id="UP000664417"/>
    </source>
</evidence>
<organism evidence="2 3">
    <name type="scientific">Acanthopleuribacter pedis</name>
    <dbReference type="NCBI Taxonomy" id="442870"/>
    <lineage>
        <taxon>Bacteria</taxon>
        <taxon>Pseudomonadati</taxon>
        <taxon>Acidobacteriota</taxon>
        <taxon>Holophagae</taxon>
        <taxon>Acanthopleuribacterales</taxon>
        <taxon>Acanthopleuribacteraceae</taxon>
        <taxon>Acanthopleuribacter</taxon>
    </lineage>
</organism>
<sequence>MKKFLVLLLASCALSSFSFASAPDCLDILDEIYDCSVQDYPYPCRPGDWEAIERDWAECELQDL</sequence>
<evidence type="ECO:0000256" key="1">
    <source>
        <dbReference type="SAM" id="SignalP"/>
    </source>
</evidence>
<accession>A0A8J7U4D7</accession>
<evidence type="ECO:0000313" key="2">
    <source>
        <dbReference type="EMBL" id="MBO1320537.1"/>
    </source>
</evidence>
<keyword evidence="3" id="KW-1185">Reference proteome</keyword>
<comment type="caution">
    <text evidence="2">The sequence shown here is derived from an EMBL/GenBank/DDBJ whole genome shotgun (WGS) entry which is preliminary data.</text>
</comment>
<reference evidence="2" key="1">
    <citation type="submission" date="2021-03" db="EMBL/GenBank/DDBJ databases">
        <authorList>
            <person name="Wang G."/>
        </authorList>
    </citation>
    <scope>NUCLEOTIDE SEQUENCE</scope>
    <source>
        <strain evidence="2">KCTC 12899</strain>
    </source>
</reference>
<gene>
    <name evidence="2" type="ORF">J3U88_18820</name>
</gene>
<dbReference type="RefSeq" id="WP_207860491.1">
    <property type="nucleotide sequence ID" value="NZ_JAFREP010000017.1"/>
</dbReference>